<evidence type="ECO:0000313" key="2">
    <source>
        <dbReference type="Proteomes" id="UP001362999"/>
    </source>
</evidence>
<protein>
    <submittedName>
        <fullName evidence="1">Uncharacterized protein</fullName>
    </submittedName>
</protein>
<dbReference type="EMBL" id="JAWWNJ010000248">
    <property type="protein sequence ID" value="KAK6966966.1"/>
    <property type="molecule type" value="Genomic_DNA"/>
</dbReference>
<feature type="non-terminal residue" evidence="1">
    <location>
        <position position="99"/>
    </location>
</feature>
<evidence type="ECO:0000313" key="1">
    <source>
        <dbReference type="EMBL" id="KAK6966966.1"/>
    </source>
</evidence>
<gene>
    <name evidence="1" type="ORF">R3P38DRAFT_3244998</name>
</gene>
<keyword evidence="2" id="KW-1185">Reference proteome</keyword>
<dbReference type="Proteomes" id="UP001362999">
    <property type="component" value="Unassembled WGS sequence"/>
</dbReference>
<sequence length="99" mass="11094">MRRAARFTPCKHAEHKVKDVILSCAEVFGINVKNLTLSARTVGRMKKEGEYISLIQIGREITMMYGFTESSDGTSHRKVNWESRSISGMVPTYAPGVDD</sequence>
<accession>A0AAV9Z134</accession>
<comment type="caution">
    <text evidence="1">The sequence shown here is derived from an EMBL/GenBank/DDBJ whole genome shotgun (WGS) entry which is preliminary data.</text>
</comment>
<proteinExistence type="predicted"/>
<dbReference type="AlphaFoldDB" id="A0AAV9Z134"/>
<organism evidence="1 2">
    <name type="scientific">Favolaschia claudopus</name>
    <dbReference type="NCBI Taxonomy" id="2862362"/>
    <lineage>
        <taxon>Eukaryota</taxon>
        <taxon>Fungi</taxon>
        <taxon>Dikarya</taxon>
        <taxon>Basidiomycota</taxon>
        <taxon>Agaricomycotina</taxon>
        <taxon>Agaricomycetes</taxon>
        <taxon>Agaricomycetidae</taxon>
        <taxon>Agaricales</taxon>
        <taxon>Marasmiineae</taxon>
        <taxon>Mycenaceae</taxon>
        <taxon>Favolaschia</taxon>
    </lineage>
</organism>
<name>A0AAV9Z134_9AGAR</name>
<reference evidence="1 2" key="1">
    <citation type="journal article" date="2024" name="J Genomics">
        <title>Draft genome sequencing and assembly of Favolaschia claudopus CIRM-BRFM 2984 isolated from oak limbs.</title>
        <authorList>
            <person name="Navarro D."/>
            <person name="Drula E."/>
            <person name="Chaduli D."/>
            <person name="Cazenave R."/>
            <person name="Ahrendt S."/>
            <person name="Wang J."/>
            <person name="Lipzen A."/>
            <person name="Daum C."/>
            <person name="Barry K."/>
            <person name="Grigoriev I.V."/>
            <person name="Favel A."/>
            <person name="Rosso M.N."/>
            <person name="Martin F."/>
        </authorList>
    </citation>
    <scope>NUCLEOTIDE SEQUENCE [LARGE SCALE GENOMIC DNA]</scope>
    <source>
        <strain evidence="1 2">CIRM-BRFM 2984</strain>
    </source>
</reference>